<feature type="transmembrane region" description="Helical" evidence="6">
    <location>
        <begin position="36"/>
        <end position="55"/>
    </location>
</feature>
<keyword evidence="3 6" id="KW-1133">Transmembrane helix</keyword>
<protein>
    <recommendedName>
        <fullName evidence="7">TLC domain-containing protein</fullName>
    </recommendedName>
</protein>
<dbReference type="InterPro" id="IPR006634">
    <property type="entry name" value="TLC-dom"/>
</dbReference>
<keyword evidence="4 5" id="KW-0472">Membrane</keyword>
<evidence type="ECO:0000313" key="8">
    <source>
        <dbReference type="EMBL" id="CAH2005941.1"/>
    </source>
</evidence>
<dbReference type="GO" id="GO:0016020">
    <property type="term" value="C:membrane"/>
    <property type="evidence" value="ECO:0007669"/>
    <property type="project" value="UniProtKB-SubCell"/>
</dbReference>
<dbReference type="EMBL" id="CAKOFQ010007663">
    <property type="protein sequence ID" value="CAH2005941.1"/>
    <property type="molecule type" value="Genomic_DNA"/>
</dbReference>
<proteinExistence type="predicted"/>
<accession>A0A9P0Q0F7</accession>
<dbReference type="AlphaFoldDB" id="A0A9P0Q0F7"/>
<evidence type="ECO:0000256" key="6">
    <source>
        <dbReference type="SAM" id="Phobius"/>
    </source>
</evidence>
<dbReference type="PROSITE" id="PS50922">
    <property type="entry name" value="TLC"/>
    <property type="match status" value="1"/>
</dbReference>
<keyword evidence="9" id="KW-1185">Reference proteome</keyword>
<reference evidence="8" key="1">
    <citation type="submission" date="2022-03" db="EMBL/GenBank/DDBJ databases">
        <authorList>
            <person name="Sayadi A."/>
        </authorList>
    </citation>
    <scope>NUCLEOTIDE SEQUENCE</scope>
</reference>
<dbReference type="PANTHER" id="PTHR31898:SF1">
    <property type="entry name" value="TLC DOMAIN-CONTAINING PROTEIN 5"/>
    <property type="match status" value="1"/>
</dbReference>
<comment type="subcellular location">
    <subcellularLocation>
        <location evidence="1">Membrane</location>
        <topology evidence="1">Multi-pass membrane protein</topology>
    </subcellularLocation>
</comment>
<dbReference type="Pfam" id="PF03798">
    <property type="entry name" value="TRAM_LAG1_CLN8"/>
    <property type="match status" value="1"/>
</dbReference>
<gene>
    <name evidence="8" type="ORF">ACAOBT_LOCUS28830</name>
</gene>
<feature type="domain" description="TLC" evidence="7">
    <location>
        <begin position="1"/>
        <end position="91"/>
    </location>
</feature>
<evidence type="ECO:0000256" key="4">
    <source>
        <dbReference type="ARBA" id="ARBA00023136"/>
    </source>
</evidence>
<sequence>MISLLHGFVVAFIGINQCFMIDSPFDHPEWRTTYMQSFLMVASLGYFMHDLVWCFEYQSTDKLMIAHHMYSILALLRMLFKDTLERRRLVP</sequence>
<evidence type="ECO:0000256" key="5">
    <source>
        <dbReference type="PROSITE-ProRule" id="PRU00205"/>
    </source>
</evidence>
<evidence type="ECO:0000259" key="7">
    <source>
        <dbReference type="PROSITE" id="PS50922"/>
    </source>
</evidence>
<keyword evidence="2 5" id="KW-0812">Transmembrane</keyword>
<organism evidence="8 9">
    <name type="scientific">Acanthoscelides obtectus</name>
    <name type="common">Bean weevil</name>
    <name type="synonym">Bruchus obtectus</name>
    <dbReference type="NCBI Taxonomy" id="200917"/>
    <lineage>
        <taxon>Eukaryota</taxon>
        <taxon>Metazoa</taxon>
        <taxon>Ecdysozoa</taxon>
        <taxon>Arthropoda</taxon>
        <taxon>Hexapoda</taxon>
        <taxon>Insecta</taxon>
        <taxon>Pterygota</taxon>
        <taxon>Neoptera</taxon>
        <taxon>Endopterygota</taxon>
        <taxon>Coleoptera</taxon>
        <taxon>Polyphaga</taxon>
        <taxon>Cucujiformia</taxon>
        <taxon>Chrysomeloidea</taxon>
        <taxon>Chrysomelidae</taxon>
        <taxon>Bruchinae</taxon>
        <taxon>Bruchini</taxon>
        <taxon>Acanthoscelides</taxon>
    </lineage>
</organism>
<dbReference type="PANTHER" id="PTHR31898">
    <property type="entry name" value="TRANSMEMBRANE PROTEIN 136"/>
    <property type="match status" value="1"/>
</dbReference>
<evidence type="ECO:0000256" key="2">
    <source>
        <dbReference type="ARBA" id="ARBA00022692"/>
    </source>
</evidence>
<evidence type="ECO:0000256" key="1">
    <source>
        <dbReference type="ARBA" id="ARBA00004141"/>
    </source>
</evidence>
<evidence type="ECO:0000313" key="9">
    <source>
        <dbReference type="Proteomes" id="UP001152888"/>
    </source>
</evidence>
<evidence type="ECO:0000256" key="3">
    <source>
        <dbReference type="ARBA" id="ARBA00022989"/>
    </source>
</evidence>
<name>A0A9P0Q0F7_ACAOB</name>
<dbReference type="InterPro" id="IPR042512">
    <property type="entry name" value="TLCD5"/>
</dbReference>
<dbReference type="Proteomes" id="UP001152888">
    <property type="component" value="Unassembled WGS sequence"/>
</dbReference>
<dbReference type="OrthoDB" id="506011at2759"/>
<comment type="caution">
    <text evidence="8">The sequence shown here is derived from an EMBL/GenBank/DDBJ whole genome shotgun (WGS) entry which is preliminary data.</text>
</comment>